<comment type="caution">
    <text evidence="3">The sequence shown here is derived from an EMBL/GenBank/DDBJ whole genome shotgun (WGS) entry which is preliminary data.</text>
</comment>
<evidence type="ECO:0000313" key="3">
    <source>
        <dbReference type="EMBL" id="KAL0245788.1"/>
    </source>
</evidence>
<sequence>MPRLSRLSPLTALLLLLLFFFFMRYTNAQYILQASYSLGRRDGRDKGSMGKRQGNAGNESRSLYLASHTDFCLFGPPSPLPSDNSSASISEINKDVVSWCTVPRRGQDGKSQRGIPDGTLNGVTYVKANSWVQVSGTGDLTRLNIPAGDQGAQFDSVENTPDGAVLHLANDQIASSWVDCVGDDGDPPGVYVDAGGETVTYTQGDGEVPTFSIPAVSECGSGTVTSAVAAQSGSASRARTGGTQEVGVTQMSSAKTGARASGGSASGTSLALVIAVGAVAAWTAVT</sequence>
<dbReference type="Proteomes" id="UP000054399">
    <property type="component" value="Unassembled WGS sequence"/>
</dbReference>
<name>A0ABR3BNY6_9TREE</name>
<feature type="compositionally biased region" description="Low complexity" evidence="1">
    <location>
        <begin position="252"/>
        <end position="265"/>
    </location>
</feature>
<feature type="compositionally biased region" description="Polar residues" evidence="1">
    <location>
        <begin position="231"/>
        <end position="251"/>
    </location>
</feature>
<organism evidence="3 4">
    <name type="scientific">Cryptococcus tetragattii IND107</name>
    <dbReference type="NCBI Taxonomy" id="1296105"/>
    <lineage>
        <taxon>Eukaryota</taxon>
        <taxon>Fungi</taxon>
        <taxon>Dikarya</taxon>
        <taxon>Basidiomycota</taxon>
        <taxon>Agaricomycotina</taxon>
        <taxon>Tremellomycetes</taxon>
        <taxon>Tremellales</taxon>
        <taxon>Cryptococcaceae</taxon>
        <taxon>Cryptococcus</taxon>
        <taxon>Cryptococcus gattii species complex</taxon>
    </lineage>
</organism>
<reference evidence="4" key="1">
    <citation type="submission" date="2015-01" db="EMBL/GenBank/DDBJ databases">
        <title>The Genome Sequence of Cryptococcus gattii MMRL2647.</title>
        <authorList>
            <consortium name="The Broad Institute Genomics Platform"/>
            <person name="Cuomo C."/>
            <person name="Litvintseva A."/>
            <person name="Chen Y."/>
            <person name="Heitman J."/>
            <person name="Sun S."/>
            <person name="Springer D."/>
            <person name="Dromer F."/>
            <person name="Young S."/>
            <person name="Zeng Q."/>
            <person name="Gargeya S."/>
            <person name="Abouelleil A."/>
            <person name="Alvarado L."/>
            <person name="Chapman S.B."/>
            <person name="Gainer-Dewar J."/>
            <person name="Goldberg J."/>
            <person name="Griggs A."/>
            <person name="Gujja S."/>
            <person name="Hansen M."/>
            <person name="Howarth C."/>
            <person name="Imamovic A."/>
            <person name="Larimer J."/>
            <person name="Murphy C."/>
            <person name="Naylor J."/>
            <person name="Pearson M."/>
            <person name="Priest M."/>
            <person name="Roberts A."/>
            <person name="Saif S."/>
            <person name="Shea T."/>
            <person name="Sykes S."/>
            <person name="Wortman J."/>
            <person name="Nusbaum C."/>
            <person name="Birren B."/>
        </authorList>
    </citation>
    <scope>NUCLEOTIDE SEQUENCE [LARGE SCALE GENOMIC DNA]</scope>
    <source>
        <strain evidence="4">IND107</strain>
    </source>
</reference>
<keyword evidence="4" id="KW-1185">Reference proteome</keyword>
<keyword evidence="2" id="KW-0732">Signal</keyword>
<protein>
    <submittedName>
        <fullName evidence="3">Uncharacterized protein</fullName>
    </submittedName>
</protein>
<feature type="signal peptide" evidence="2">
    <location>
        <begin position="1"/>
        <end position="28"/>
    </location>
</feature>
<evidence type="ECO:0000313" key="4">
    <source>
        <dbReference type="Proteomes" id="UP000054399"/>
    </source>
</evidence>
<accession>A0ABR3BNY6</accession>
<reference evidence="3 4" key="2">
    <citation type="submission" date="2024-01" db="EMBL/GenBank/DDBJ databases">
        <title>Comparative genomics of Cryptococcus and Kwoniella reveals pathogenesis evolution and contrasting modes of karyotype evolution via chromosome fusion or intercentromeric recombination.</title>
        <authorList>
            <person name="Coelho M.A."/>
            <person name="David-Palma M."/>
            <person name="Shea T."/>
            <person name="Bowers K."/>
            <person name="Mcginley-Smith S."/>
            <person name="Mohammad A.W."/>
            <person name="Gnirke A."/>
            <person name="Yurkov A.M."/>
            <person name="Nowrousian M."/>
            <person name="Sun S."/>
            <person name="Cuomo C.A."/>
            <person name="Heitman J."/>
        </authorList>
    </citation>
    <scope>NUCLEOTIDE SEQUENCE [LARGE SCALE GENOMIC DNA]</scope>
    <source>
        <strain evidence="3 4">IND107</strain>
    </source>
</reference>
<dbReference type="EMBL" id="ATAM02000008">
    <property type="protein sequence ID" value="KAL0245788.1"/>
    <property type="molecule type" value="Genomic_DNA"/>
</dbReference>
<dbReference type="GeneID" id="91991780"/>
<dbReference type="RefSeq" id="XP_066612872.1">
    <property type="nucleotide sequence ID" value="XM_066759385.1"/>
</dbReference>
<gene>
    <name evidence="3" type="ORF">I308_104924</name>
</gene>
<feature type="chain" id="PRO_5045871275" evidence="2">
    <location>
        <begin position="29"/>
        <end position="286"/>
    </location>
</feature>
<evidence type="ECO:0000256" key="1">
    <source>
        <dbReference type="SAM" id="MobiDB-lite"/>
    </source>
</evidence>
<evidence type="ECO:0000256" key="2">
    <source>
        <dbReference type="SAM" id="SignalP"/>
    </source>
</evidence>
<proteinExistence type="predicted"/>
<feature type="region of interest" description="Disordered" evidence="1">
    <location>
        <begin position="231"/>
        <end position="265"/>
    </location>
</feature>